<evidence type="ECO:0000256" key="1">
    <source>
        <dbReference type="SAM" id="MobiDB-lite"/>
    </source>
</evidence>
<name>A0A834KEM6_VESVU</name>
<reference evidence="2" key="1">
    <citation type="journal article" date="2020" name="G3 (Bethesda)">
        <title>High-Quality Assemblies for Three Invasive Social Wasps from the &lt;i&gt;Vespula&lt;/i&gt; Genus.</title>
        <authorList>
            <person name="Harrop T.W.R."/>
            <person name="Guhlin J."/>
            <person name="McLaughlin G.M."/>
            <person name="Permina E."/>
            <person name="Stockwell P."/>
            <person name="Gilligan J."/>
            <person name="Le Lec M.F."/>
            <person name="Gruber M.A.M."/>
            <person name="Quinn O."/>
            <person name="Lovegrove M."/>
            <person name="Duncan E.J."/>
            <person name="Remnant E.J."/>
            <person name="Van Eeckhoven J."/>
            <person name="Graham B."/>
            <person name="Knapp R.A."/>
            <person name="Langford K.W."/>
            <person name="Kronenberg Z."/>
            <person name="Press M.O."/>
            <person name="Eacker S.M."/>
            <person name="Wilson-Rankin E.E."/>
            <person name="Purcell J."/>
            <person name="Lester P.J."/>
            <person name="Dearden P.K."/>
        </authorList>
    </citation>
    <scope>NUCLEOTIDE SEQUENCE</scope>
    <source>
        <strain evidence="2">Marl-1</strain>
    </source>
</reference>
<dbReference type="EMBL" id="JACSEA010000004">
    <property type="protein sequence ID" value="KAF7402526.1"/>
    <property type="molecule type" value="Genomic_DNA"/>
</dbReference>
<dbReference type="Proteomes" id="UP000614350">
    <property type="component" value="Unassembled WGS sequence"/>
</dbReference>
<evidence type="ECO:0000313" key="2">
    <source>
        <dbReference type="EMBL" id="KAF7402526.1"/>
    </source>
</evidence>
<comment type="caution">
    <text evidence="2">The sequence shown here is derived from an EMBL/GenBank/DDBJ whole genome shotgun (WGS) entry which is preliminary data.</text>
</comment>
<protein>
    <submittedName>
        <fullName evidence="2">Uncharacterized protein</fullName>
    </submittedName>
</protein>
<feature type="region of interest" description="Disordered" evidence="1">
    <location>
        <begin position="64"/>
        <end position="84"/>
    </location>
</feature>
<organism evidence="2 3">
    <name type="scientific">Vespula vulgaris</name>
    <name type="common">Yellow jacket</name>
    <name type="synonym">Wasp</name>
    <dbReference type="NCBI Taxonomy" id="7454"/>
    <lineage>
        <taxon>Eukaryota</taxon>
        <taxon>Metazoa</taxon>
        <taxon>Ecdysozoa</taxon>
        <taxon>Arthropoda</taxon>
        <taxon>Hexapoda</taxon>
        <taxon>Insecta</taxon>
        <taxon>Pterygota</taxon>
        <taxon>Neoptera</taxon>
        <taxon>Endopterygota</taxon>
        <taxon>Hymenoptera</taxon>
        <taxon>Apocrita</taxon>
        <taxon>Aculeata</taxon>
        <taxon>Vespoidea</taxon>
        <taxon>Vespidae</taxon>
        <taxon>Vespinae</taxon>
        <taxon>Vespula</taxon>
    </lineage>
</organism>
<feature type="compositionally biased region" description="Basic and acidic residues" evidence="1">
    <location>
        <begin position="67"/>
        <end position="77"/>
    </location>
</feature>
<proteinExistence type="predicted"/>
<gene>
    <name evidence="2" type="ORF">HZH66_004793</name>
</gene>
<sequence length="84" mass="9453">MEIGGVLRLEQEVGKTNDIEKPMRNPWAVLGGVTEKNEKGEREEERGGKRVKLLSGDGFSWKNNRKSKLEGTEERNIDSGIAIR</sequence>
<evidence type="ECO:0000313" key="3">
    <source>
        <dbReference type="Proteomes" id="UP000614350"/>
    </source>
</evidence>
<keyword evidence="3" id="KW-1185">Reference proteome</keyword>
<accession>A0A834KEM6</accession>
<dbReference type="AlphaFoldDB" id="A0A834KEM6"/>